<sequence length="90" mass="10043">MVKDGLKAQLSHSPGQRLGKHYTPHFHTPCKGKSLIIKVLPFQGALLIIYKQYPGAALGYVNVGLTARIVNRQINFRSKSLNNDQMELVL</sequence>
<dbReference type="AlphaFoldDB" id="A0A415GP40"/>
<protein>
    <submittedName>
        <fullName evidence="2">Uncharacterized protein</fullName>
    </submittedName>
</protein>
<organism evidence="2 3">
    <name type="scientific">Leyella stercorea</name>
    <dbReference type="NCBI Taxonomy" id="363265"/>
    <lineage>
        <taxon>Bacteria</taxon>
        <taxon>Pseudomonadati</taxon>
        <taxon>Bacteroidota</taxon>
        <taxon>Bacteroidia</taxon>
        <taxon>Bacteroidales</taxon>
        <taxon>Prevotellaceae</taxon>
        <taxon>Leyella</taxon>
    </lineage>
</organism>
<reference evidence="2 3" key="1">
    <citation type="submission" date="2018-08" db="EMBL/GenBank/DDBJ databases">
        <title>A genome reference for cultivated species of the human gut microbiota.</title>
        <authorList>
            <person name="Zou Y."/>
            <person name="Xue W."/>
            <person name="Luo G."/>
        </authorList>
    </citation>
    <scope>NUCLEOTIDE SEQUENCE [LARGE SCALE GENOMIC DNA]</scope>
    <source>
        <strain evidence="2 3">AF42-9</strain>
    </source>
</reference>
<dbReference type="Proteomes" id="UP000286598">
    <property type="component" value="Unassembled WGS sequence"/>
</dbReference>
<keyword evidence="3" id="KW-1185">Reference proteome</keyword>
<dbReference type="EMBL" id="QRNO01000014">
    <property type="protein sequence ID" value="RHK51597.1"/>
    <property type="molecule type" value="Genomic_DNA"/>
</dbReference>
<proteinExistence type="predicted"/>
<name>A0A415GP40_9BACT</name>
<feature type="region of interest" description="Disordered" evidence="1">
    <location>
        <begin position="1"/>
        <end position="22"/>
    </location>
</feature>
<accession>A0A415GP40</accession>
<evidence type="ECO:0000256" key="1">
    <source>
        <dbReference type="SAM" id="MobiDB-lite"/>
    </source>
</evidence>
<evidence type="ECO:0000313" key="3">
    <source>
        <dbReference type="Proteomes" id="UP000286598"/>
    </source>
</evidence>
<comment type="caution">
    <text evidence="2">The sequence shown here is derived from an EMBL/GenBank/DDBJ whole genome shotgun (WGS) entry which is preliminary data.</text>
</comment>
<evidence type="ECO:0000313" key="2">
    <source>
        <dbReference type="EMBL" id="RHK51597.1"/>
    </source>
</evidence>
<gene>
    <name evidence="2" type="ORF">DW060_04175</name>
</gene>